<name>A0A428NAG8_9BACI</name>
<keyword evidence="4" id="KW-1185">Reference proteome</keyword>
<gene>
    <name evidence="3" type="ORF">D7Z54_02090</name>
</gene>
<evidence type="ECO:0000313" key="3">
    <source>
        <dbReference type="EMBL" id="RSL35376.1"/>
    </source>
</evidence>
<dbReference type="AlphaFoldDB" id="A0A428NAG8"/>
<dbReference type="Proteomes" id="UP000275076">
    <property type="component" value="Unassembled WGS sequence"/>
</dbReference>
<proteinExistence type="predicted"/>
<feature type="domain" description="TcaA 4th" evidence="2">
    <location>
        <begin position="199"/>
        <end position="270"/>
    </location>
</feature>
<dbReference type="InterPro" id="IPR054530">
    <property type="entry name" value="TcaA_4th"/>
</dbReference>
<comment type="caution">
    <text evidence="3">The sequence shown here is derived from an EMBL/GenBank/DDBJ whole genome shotgun (WGS) entry which is preliminary data.</text>
</comment>
<dbReference type="Pfam" id="PF22819">
    <property type="entry name" value="TcaA_5th"/>
    <property type="match status" value="1"/>
</dbReference>
<protein>
    <submittedName>
        <fullName evidence="3">Uncharacterized protein</fullName>
    </submittedName>
</protein>
<dbReference type="InterPro" id="IPR054528">
    <property type="entry name" value="TcaA_5th"/>
</dbReference>
<evidence type="ECO:0000313" key="4">
    <source>
        <dbReference type="Proteomes" id="UP000275076"/>
    </source>
</evidence>
<sequence>MGRKPNRHFAAGDRVSYFHENQTSAVLAAEDVIESFEADQKDAFSNAVGLREEEWQHVSFSSYSSFLKDHGWEDVKTKLMEQAEREQTGVITNGRGQPMFDLQVESKRFGIYPTYRIEAVPMQLEVTSDMEGVVFDFKGEEYQVEDSDTAVELGSVLPGEQTLSFSYDNDMVEIEKEEVAFTPELVDDNLLHKNVELPLEMVSLSSNIDNAELYIDDEPTGLHMGDIEQAGPFFEGESVTLHAETEGNDEYVNRTDKVTYSGQDQIELDFTQVQGLALQDKDGEGLPMDEVGDMVMDFREAYQGAVESGMFRHAAPYVKENSEAHEGLTEYISDVASEDYDFNFTSDEVTGVEQVDGSEYQVDTREQFHFTNNQGDTTSYDREKRYHISLNEHDQPEIYKIDYLDTNRD</sequence>
<feature type="domain" description="TcaA protein NTF2-like" evidence="1">
    <location>
        <begin position="289"/>
        <end position="401"/>
    </location>
</feature>
<evidence type="ECO:0000259" key="1">
    <source>
        <dbReference type="Pfam" id="PF22819"/>
    </source>
</evidence>
<reference evidence="3 4" key="1">
    <citation type="submission" date="2018-10" db="EMBL/GenBank/DDBJ databases">
        <title>Draft genome sequence of Bacillus salarius IM0101, isolated from a hypersaline soil in Inner Mongolia, China.</title>
        <authorList>
            <person name="Yamprayoonswat W."/>
            <person name="Boonvisut S."/>
            <person name="Jumpathong W."/>
            <person name="Sittihan S."/>
            <person name="Ruangsuj P."/>
            <person name="Wanthongcharoen S."/>
            <person name="Thongpramul N."/>
            <person name="Pimmason S."/>
            <person name="Yu B."/>
            <person name="Yasawong M."/>
        </authorList>
    </citation>
    <scope>NUCLEOTIDE SEQUENCE [LARGE SCALE GENOMIC DNA]</scope>
    <source>
        <strain evidence="3 4">IM0101</strain>
    </source>
</reference>
<evidence type="ECO:0000259" key="2">
    <source>
        <dbReference type="Pfam" id="PF22820"/>
    </source>
</evidence>
<dbReference type="EMBL" id="RBVX01000001">
    <property type="protein sequence ID" value="RSL35376.1"/>
    <property type="molecule type" value="Genomic_DNA"/>
</dbReference>
<dbReference type="Pfam" id="PF22820">
    <property type="entry name" value="TcaA_3rd_4th"/>
    <property type="match status" value="1"/>
</dbReference>
<accession>A0A428NAG8</accession>
<organism evidence="3 4">
    <name type="scientific">Salibacterium salarium</name>
    <dbReference type="NCBI Taxonomy" id="284579"/>
    <lineage>
        <taxon>Bacteria</taxon>
        <taxon>Bacillati</taxon>
        <taxon>Bacillota</taxon>
        <taxon>Bacilli</taxon>
        <taxon>Bacillales</taxon>
        <taxon>Bacillaceae</taxon>
    </lineage>
</organism>